<keyword evidence="2" id="KW-0238">DNA-binding</keyword>
<dbReference type="SMART" id="SM00895">
    <property type="entry name" value="FCD"/>
    <property type="match status" value="1"/>
</dbReference>
<dbReference type="InterPro" id="IPR036390">
    <property type="entry name" value="WH_DNA-bd_sf"/>
</dbReference>
<dbReference type="SUPFAM" id="SSF46785">
    <property type="entry name" value="Winged helix' DNA-binding domain"/>
    <property type="match status" value="1"/>
</dbReference>
<evidence type="ECO:0000256" key="2">
    <source>
        <dbReference type="ARBA" id="ARBA00023125"/>
    </source>
</evidence>
<dbReference type="GO" id="GO:0003700">
    <property type="term" value="F:DNA-binding transcription factor activity"/>
    <property type="evidence" value="ECO:0007669"/>
    <property type="project" value="InterPro"/>
</dbReference>
<dbReference type="GO" id="GO:0003677">
    <property type="term" value="F:DNA binding"/>
    <property type="evidence" value="ECO:0007669"/>
    <property type="project" value="UniProtKB-KW"/>
</dbReference>
<dbReference type="SUPFAM" id="SSF48008">
    <property type="entry name" value="GntR ligand-binding domain-like"/>
    <property type="match status" value="1"/>
</dbReference>
<dbReference type="Gene3D" id="1.20.120.530">
    <property type="entry name" value="GntR ligand-binding domain-like"/>
    <property type="match status" value="1"/>
</dbReference>
<dbReference type="PRINTS" id="PR00035">
    <property type="entry name" value="HTHGNTR"/>
</dbReference>
<keyword evidence="1" id="KW-0805">Transcription regulation</keyword>
<dbReference type="PROSITE" id="PS50949">
    <property type="entry name" value="HTH_GNTR"/>
    <property type="match status" value="1"/>
</dbReference>
<feature type="compositionally biased region" description="Low complexity" evidence="4">
    <location>
        <begin position="81"/>
        <end position="98"/>
    </location>
</feature>
<evidence type="ECO:0000256" key="3">
    <source>
        <dbReference type="ARBA" id="ARBA00023163"/>
    </source>
</evidence>
<evidence type="ECO:0000259" key="5">
    <source>
        <dbReference type="PROSITE" id="PS50949"/>
    </source>
</evidence>
<dbReference type="Gene3D" id="1.10.10.10">
    <property type="entry name" value="Winged helix-like DNA-binding domain superfamily/Winged helix DNA-binding domain"/>
    <property type="match status" value="1"/>
</dbReference>
<sequence>MTTHGQSARLQTVTEELRNQIASGGWAAGRQVPPERALAEQFGLARNTLRRVLKLLEDEGLLERHVGRGTFVRSPSDGKSNGTNGHNGHNGNGHALNGSMSGDLTTKLRGASPADLMEVRIIIEPQMAALAASRATAEDIAQIEQALKHSIAAKGLAEFEHWDAQLHLTIFKAAKNAILMAWCEAINVVRNEPDWYRLKKRSLTPEVRNSYDRDHTEIVAALKERDPEAARKVLYRHLTRVRDSLLALG</sequence>
<feature type="region of interest" description="Disordered" evidence="4">
    <location>
        <begin position="67"/>
        <end position="104"/>
    </location>
</feature>
<name>A0A5J6N6A5_9PROT</name>
<evidence type="ECO:0000313" key="7">
    <source>
        <dbReference type="Proteomes" id="UP000325797"/>
    </source>
</evidence>
<dbReference type="InterPro" id="IPR008920">
    <property type="entry name" value="TF_FadR/GntR_C"/>
</dbReference>
<evidence type="ECO:0000313" key="6">
    <source>
        <dbReference type="EMBL" id="QEX24190.1"/>
    </source>
</evidence>
<reference evidence="6 7" key="1">
    <citation type="submission" date="2019-08" db="EMBL/GenBank/DDBJ databases">
        <title>Hyperibacter terrae gen. nov., sp. nov. and Hyperibacter viscosus sp. nov., two new members in the family Rhodospirillaceae isolated from the rhizosphere of Hypericum perforatum.</title>
        <authorList>
            <person name="Noviana Z."/>
        </authorList>
    </citation>
    <scope>NUCLEOTIDE SEQUENCE [LARGE SCALE GENOMIC DNA]</scope>
    <source>
        <strain evidence="6 7">R5959</strain>
    </source>
</reference>
<dbReference type="CDD" id="cd07377">
    <property type="entry name" value="WHTH_GntR"/>
    <property type="match status" value="1"/>
</dbReference>
<dbReference type="InterPro" id="IPR000524">
    <property type="entry name" value="Tscrpt_reg_HTH_GntR"/>
</dbReference>
<dbReference type="InterPro" id="IPR011711">
    <property type="entry name" value="GntR_C"/>
</dbReference>
<dbReference type="Pfam" id="PF07729">
    <property type="entry name" value="FCD"/>
    <property type="match status" value="1"/>
</dbReference>
<dbReference type="InterPro" id="IPR036388">
    <property type="entry name" value="WH-like_DNA-bd_sf"/>
</dbReference>
<organism evidence="6 7">
    <name type="scientific">Hypericibacter adhaerens</name>
    <dbReference type="NCBI Taxonomy" id="2602016"/>
    <lineage>
        <taxon>Bacteria</taxon>
        <taxon>Pseudomonadati</taxon>
        <taxon>Pseudomonadota</taxon>
        <taxon>Alphaproteobacteria</taxon>
        <taxon>Rhodospirillales</taxon>
        <taxon>Dongiaceae</taxon>
        <taxon>Hypericibacter</taxon>
    </lineage>
</organism>
<dbReference type="AlphaFoldDB" id="A0A5J6N6A5"/>
<dbReference type="SMART" id="SM00345">
    <property type="entry name" value="HTH_GNTR"/>
    <property type="match status" value="1"/>
</dbReference>
<dbReference type="Pfam" id="PF00392">
    <property type="entry name" value="GntR"/>
    <property type="match status" value="1"/>
</dbReference>
<proteinExistence type="predicted"/>
<protein>
    <submittedName>
        <fullName evidence="6">GntR family transcriptional regulator</fullName>
    </submittedName>
</protein>
<feature type="domain" description="HTH gntR-type" evidence="5">
    <location>
        <begin position="7"/>
        <end position="75"/>
    </location>
</feature>
<keyword evidence="7" id="KW-1185">Reference proteome</keyword>
<evidence type="ECO:0000256" key="1">
    <source>
        <dbReference type="ARBA" id="ARBA00023015"/>
    </source>
</evidence>
<dbReference type="KEGG" id="hadh:FRZ61_41310"/>
<dbReference type="EMBL" id="CP042582">
    <property type="protein sequence ID" value="QEX24190.1"/>
    <property type="molecule type" value="Genomic_DNA"/>
</dbReference>
<keyword evidence="3" id="KW-0804">Transcription</keyword>
<accession>A0A5J6N6A5</accession>
<evidence type="ECO:0000256" key="4">
    <source>
        <dbReference type="SAM" id="MobiDB-lite"/>
    </source>
</evidence>
<dbReference type="PANTHER" id="PTHR43537">
    <property type="entry name" value="TRANSCRIPTIONAL REGULATOR, GNTR FAMILY"/>
    <property type="match status" value="1"/>
</dbReference>
<gene>
    <name evidence="6" type="ORF">FRZ61_41310</name>
</gene>
<dbReference type="RefSeq" id="WP_191909128.1">
    <property type="nucleotide sequence ID" value="NZ_CP042582.1"/>
</dbReference>
<dbReference type="Proteomes" id="UP000325797">
    <property type="component" value="Chromosome"/>
</dbReference>
<dbReference type="PANTHER" id="PTHR43537:SF5">
    <property type="entry name" value="UXU OPERON TRANSCRIPTIONAL REGULATOR"/>
    <property type="match status" value="1"/>
</dbReference>